<dbReference type="Gene3D" id="3.40.1180.10">
    <property type="entry name" value="Decaprenyl diphosphate synthase-like"/>
    <property type="match status" value="1"/>
</dbReference>
<evidence type="ECO:0000313" key="7">
    <source>
        <dbReference type="Proteomes" id="UP000827549"/>
    </source>
</evidence>
<keyword evidence="4" id="KW-0812">Transmembrane</keyword>
<dbReference type="GO" id="GO:0045547">
    <property type="term" value="F:ditrans,polycis-polyprenyl diphosphate synthase [(2E,6E)-farnesyl diphosphate specific] activity"/>
    <property type="evidence" value="ECO:0007669"/>
    <property type="project" value="TreeGrafter"/>
</dbReference>
<proteinExistence type="inferred from homology"/>
<keyword evidence="4" id="KW-1133">Transmembrane helix</keyword>
<keyword evidence="7" id="KW-1185">Reference proteome</keyword>
<dbReference type="InterPro" id="IPR018520">
    <property type="entry name" value="UPP_synth-like_CS"/>
</dbReference>
<evidence type="ECO:0000256" key="5">
    <source>
        <dbReference type="SAM" id="MobiDB-lite"/>
    </source>
</evidence>
<dbReference type="HAMAP" id="MF_01139">
    <property type="entry name" value="ISPT"/>
    <property type="match status" value="1"/>
</dbReference>
<organism evidence="6 7">
    <name type="scientific">Vanrija pseudolonga</name>
    <dbReference type="NCBI Taxonomy" id="143232"/>
    <lineage>
        <taxon>Eukaryota</taxon>
        <taxon>Fungi</taxon>
        <taxon>Dikarya</taxon>
        <taxon>Basidiomycota</taxon>
        <taxon>Agaricomycotina</taxon>
        <taxon>Tremellomycetes</taxon>
        <taxon>Trichosporonales</taxon>
        <taxon>Trichosporonaceae</taxon>
        <taxon>Vanrija</taxon>
    </lineage>
</organism>
<keyword evidence="4" id="KW-0472">Membrane</keyword>
<dbReference type="Pfam" id="PF01255">
    <property type="entry name" value="Prenyltransf"/>
    <property type="match status" value="1"/>
</dbReference>
<feature type="transmembrane region" description="Helical" evidence="4">
    <location>
        <begin position="40"/>
        <end position="59"/>
    </location>
</feature>
<evidence type="ECO:0000313" key="6">
    <source>
        <dbReference type="EMBL" id="WOO77436.1"/>
    </source>
</evidence>
<dbReference type="EC" id="2.5.1.-" evidence="4"/>
<dbReference type="GO" id="GO:0005783">
    <property type="term" value="C:endoplasmic reticulum"/>
    <property type="evidence" value="ECO:0007669"/>
    <property type="project" value="TreeGrafter"/>
</dbReference>
<gene>
    <name evidence="6" type="primary">SPAC4D7.04c</name>
    <name evidence="6" type="ORF">LOC62_01G001014</name>
</gene>
<dbReference type="RefSeq" id="XP_062623468.1">
    <property type="nucleotide sequence ID" value="XM_062767484.1"/>
</dbReference>
<dbReference type="GeneID" id="87804272"/>
<dbReference type="PANTHER" id="PTHR10291:SF43">
    <property type="entry name" value="DEHYDRODOLICHYL DIPHOSPHATE SYNTHASE COMPLEX SUBUNIT DHDDS"/>
    <property type="match status" value="1"/>
</dbReference>
<protein>
    <recommendedName>
        <fullName evidence="4">Alkyl transferase</fullName>
        <ecNumber evidence="4">2.5.1.-</ecNumber>
    </recommendedName>
</protein>
<dbReference type="GO" id="GO:0016020">
    <property type="term" value="C:membrane"/>
    <property type="evidence" value="ECO:0007669"/>
    <property type="project" value="TreeGrafter"/>
</dbReference>
<dbReference type="GO" id="GO:1904423">
    <property type="term" value="C:dehydrodolichyl diphosphate synthase complex"/>
    <property type="evidence" value="ECO:0007669"/>
    <property type="project" value="TreeGrafter"/>
</dbReference>
<name>A0AAF0Y4A6_9TREE</name>
<dbReference type="NCBIfam" id="TIGR00055">
    <property type="entry name" value="uppS"/>
    <property type="match status" value="1"/>
</dbReference>
<accession>A0AAF0Y4A6</accession>
<dbReference type="EMBL" id="CP086714">
    <property type="protein sequence ID" value="WOO77436.1"/>
    <property type="molecule type" value="Genomic_DNA"/>
</dbReference>
<evidence type="ECO:0000256" key="2">
    <source>
        <dbReference type="ARBA" id="ARBA00022679"/>
    </source>
</evidence>
<sequence>MSKPDAAPPPLSRKLKPAPSKARQVARRAFYTAIRPISLLLHQVHALMTTFLLAVIALGPMPRHIGFVMDGNRRYARSQGQRIAKGHQRGSESLKRTLTICLRLQIPVISVYAFAIDNFNRSQEEIDALMELVWVELKELSREGGFLDRHGVRLRCIGRLDLLKPDMQAALREMEADTAANKRGVLNVCGPYGSRDEMTAAVRDTVAAVAEGTQSPEKITSQTVFSRLQTVASAATVDNGHGPLDIFIRTSGVKRLSDFMMWQADEDTQIHFVKTYWPDFGLTDLLPILLGWQQKVWLGRRERARVARA</sequence>
<dbReference type="InterPro" id="IPR036424">
    <property type="entry name" value="UPP_synth-like_sf"/>
</dbReference>
<evidence type="ECO:0000256" key="3">
    <source>
        <dbReference type="ARBA" id="ARBA00022842"/>
    </source>
</evidence>
<dbReference type="FunFam" id="3.40.1180.10:FF:000005">
    <property type="entry name" value="Alkyl transferase"/>
    <property type="match status" value="1"/>
</dbReference>
<comment type="similarity">
    <text evidence="1 4">Belongs to the UPP synthase family.</text>
</comment>
<keyword evidence="3" id="KW-0460">Magnesium</keyword>
<evidence type="ECO:0000256" key="4">
    <source>
        <dbReference type="RuleBase" id="RU363018"/>
    </source>
</evidence>
<dbReference type="GO" id="GO:0005811">
    <property type="term" value="C:lipid droplet"/>
    <property type="evidence" value="ECO:0007669"/>
    <property type="project" value="TreeGrafter"/>
</dbReference>
<dbReference type="Proteomes" id="UP000827549">
    <property type="component" value="Chromosome 1"/>
</dbReference>
<dbReference type="SUPFAM" id="SSF64005">
    <property type="entry name" value="Undecaprenyl diphosphate synthase"/>
    <property type="match status" value="1"/>
</dbReference>
<keyword evidence="2 4" id="KW-0808">Transferase</keyword>
<reference evidence="6" key="1">
    <citation type="submission" date="2023-10" db="EMBL/GenBank/DDBJ databases">
        <authorList>
            <person name="Noh H."/>
        </authorList>
    </citation>
    <scope>NUCLEOTIDE SEQUENCE</scope>
    <source>
        <strain evidence="6">DUCC4014</strain>
    </source>
</reference>
<dbReference type="PROSITE" id="PS01066">
    <property type="entry name" value="UPP_SYNTHASE"/>
    <property type="match status" value="1"/>
</dbReference>
<dbReference type="CDD" id="cd00475">
    <property type="entry name" value="Cis_IPPS"/>
    <property type="match status" value="1"/>
</dbReference>
<dbReference type="InterPro" id="IPR001441">
    <property type="entry name" value="UPP_synth-like"/>
</dbReference>
<feature type="compositionally biased region" description="Pro residues" evidence="5">
    <location>
        <begin position="1"/>
        <end position="11"/>
    </location>
</feature>
<dbReference type="PANTHER" id="PTHR10291">
    <property type="entry name" value="DEHYDRODOLICHYL DIPHOSPHATE SYNTHASE FAMILY MEMBER"/>
    <property type="match status" value="1"/>
</dbReference>
<dbReference type="GO" id="GO:0016094">
    <property type="term" value="P:polyprenol biosynthetic process"/>
    <property type="evidence" value="ECO:0007669"/>
    <property type="project" value="TreeGrafter"/>
</dbReference>
<evidence type="ECO:0000256" key="1">
    <source>
        <dbReference type="ARBA" id="ARBA00005432"/>
    </source>
</evidence>
<feature type="region of interest" description="Disordered" evidence="5">
    <location>
        <begin position="1"/>
        <end position="20"/>
    </location>
</feature>
<dbReference type="AlphaFoldDB" id="A0AAF0Y4A6"/>